<dbReference type="GO" id="GO:0005634">
    <property type="term" value="C:nucleus"/>
    <property type="evidence" value="ECO:0007669"/>
    <property type="project" value="UniProtKB-SubCell"/>
</dbReference>
<keyword evidence="5" id="KW-0539">Nucleus</keyword>
<dbReference type="InterPro" id="IPR036282">
    <property type="entry name" value="Glutathione-S-Trfase_C_sf"/>
</dbReference>
<dbReference type="AlphaFoldDB" id="A0AAD8F011"/>
<feature type="domain" description="AIMP2 thioredoxin-like" evidence="7">
    <location>
        <begin position="130"/>
        <end position="219"/>
    </location>
</feature>
<dbReference type="GO" id="GO:0005829">
    <property type="term" value="C:cytosol"/>
    <property type="evidence" value="ECO:0007669"/>
    <property type="project" value="UniProtKB-SubCell"/>
</dbReference>
<feature type="region of interest" description="Disordered" evidence="6">
    <location>
        <begin position="98"/>
        <end position="120"/>
    </location>
</feature>
<evidence type="ECO:0000259" key="7">
    <source>
        <dbReference type="Pfam" id="PF18569"/>
    </source>
</evidence>
<comment type="subcellular location">
    <subcellularLocation>
        <location evidence="2">Cytoplasm</location>
        <location evidence="2">Cytosol</location>
    </subcellularLocation>
    <subcellularLocation>
        <location evidence="1">Nucleus</location>
    </subcellularLocation>
</comment>
<evidence type="ECO:0000256" key="3">
    <source>
        <dbReference type="ARBA" id="ARBA00022490"/>
    </source>
</evidence>
<proteinExistence type="predicted"/>
<dbReference type="GO" id="GO:0017101">
    <property type="term" value="C:aminoacyl-tRNA synthetase multienzyme complex"/>
    <property type="evidence" value="ECO:0007669"/>
    <property type="project" value="InterPro"/>
</dbReference>
<keyword evidence="9" id="KW-1185">Reference proteome</keyword>
<evidence type="ECO:0000256" key="1">
    <source>
        <dbReference type="ARBA" id="ARBA00004123"/>
    </source>
</evidence>
<evidence type="ECO:0000256" key="4">
    <source>
        <dbReference type="ARBA" id="ARBA00022917"/>
    </source>
</evidence>
<dbReference type="Gene3D" id="1.20.1050.130">
    <property type="match status" value="1"/>
</dbReference>
<reference evidence="8" key="2">
    <citation type="submission" date="2023-04" db="EMBL/GenBank/DDBJ databases">
        <authorList>
            <person name="Bu L."/>
            <person name="Lu L."/>
            <person name="Laidemitt M.R."/>
            <person name="Zhang S.M."/>
            <person name="Mutuku M."/>
            <person name="Mkoji G."/>
            <person name="Steinauer M."/>
            <person name="Loker E.S."/>
        </authorList>
    </citation>
    <scope>NUCLEOTIDE SEQUENCE</scope>
    <source>
        <strain evidence="8">KasaAsao</strain>
        <tissue evidence="8">Whole Snail</tissue>
    </source>
</reference>
<name>A0AAD8F011_BIOPF</name>
<sequence>MAASTTSLQNGPHGEMYTIKPFQIVEVIDMPNVMYNMKSYYSSTDYKEDSTANTPIANLEKRHDDVLKRLEQLQSSVSKLGEKYQVSKATEPAIQAKVLEGTRKPPPVTSQLTGSRGTSGSKPMFISGNVVDLVINVDPSKIPLSLIIMCERLSEQFTVHKSTYSHSSVSGTVPDRLQNLLTSNGIKRGDSQVVINFVWKKVAYGPELIVDPTRQTPIQGEVNVARYLARLLNPSWDQDDIVRATQQDELLDLAQLQILEGNTKERAAAVKSLNSLLGKKTWLDGESPNIADICCWSAVQQSGQASGPPANVKKWLTSCSQHKFFETALSMLS</sequence>
<evidence type="ECO:0000256" key="2">
    <source>
        <dbReference type="ARBA" id="ARBA00004514"/>
    </source>
</evidence>
<evidence type="ECO:0000313" key="9">
    <source>
        <dbReference type="Proteomes" id="UP001233172"/>
    </source>
</evidence>
<dbReference type="GO" id="GO:0006412">
    <property type="term" value="P:translation"/>
    <property type="evidence" value="ECO:0007669"/>
    <property type="project" value="UniProtKB-KW"/>
</dbReference>
<dbReference type="EMBL" id="JASAOG010000187">
    <property type="protein sequence ID" value="KAK0045034.1"/>
    <property type="molecule type" value="Genomic_DNA"/>
</dbReference>
<comment type="caution">
    <text evidence="8">The sequence shown here is derived from an EMBL/GenBank/DDBJ whole genome shotgun (WGS) entry which is preliminary data.</text>
</comment>
<accession>A0AAD8F011</accession>
<keyword evidence="4" id="KW-0648">Protein biosynthesis</keyword>
<reference evidence="8" key="1">
    <citation type="journal article" date="2023" name="PLoS Negl. Trop. Dis.">
        <title>A genome sequence for Biomphalaria pfeifferi, the major vector snail for the human-infecting parasite Schistosoma mansoni.</title>
        <authorList>
            <person name="Bu L."/>
            <person name="Lu L."/>
            <person name="Laidemitt M.R."/>
            <person name="Zhang S.M."/>
            <person name="Mutuku M."/>
            <person name="Mkoji G."/>
            <person name="Steinauer M."/>
            <person name="Loker E.S."/>
        </authorList>
    </citation>
    <scope>NUCLEOTIDE SEQUENCE</scope>
    <source>
        <strain evidence="8">KasaAsao</strain>
    </source>
</reference>
<dbReference type="InterPro" id="IPR041503">
    <property type="entry name" value="AIMP2_thioredoxin"/>
</dbReference>
<gene>
    <name evidence="8" type="ORF">Bpfe_025513</name>
</gene>
<evidence type="ECO:0000256" key="6">
    <source>
        <dbReference type="SAM" id="MobiDB-lite"/>
    </source>
</evidence>
<evidence type="ECO:0000256" key="5">
    <source>
        <dbReference type="ARBA" id="ARBA00023242"/>
    </source>
</evidence>
<keyword evidence="3" id="KW-0963">Cytoplasm</keyword>
<organism evidence="8 9">
    <name type="scientific">Biomphalaria pfeifferi</name>
    <name type="common">Bloodfluke planorb</name>
    <name type="synonym">Freshwater snail</name>
    <dbReference type="NCBI Taxonomy" id="112525"/>
    <lineage>
        <taxon>Eukaryota</taxon>
        <taxon>Metazoa</taxon>
        <taxon>Spiralia</taxon>
        <taxon>Lophotrochozoa</taxon>
        <taxon>Mollusca</taxon>
        <taxon>Gastropoda</taxon>
        <taxon>Heterobranchia</taxon>
        <taxon>Euthyneura</taxon>
        <taxon>Panpulmonata</taxon>
        <taxon>Hygrophila</taxon>
        <taxon>Lymnaeoidea</taxon>
        <taxon>Planorbidae</taxon>
        <taxon>Biomphalaria</taxon>
    </lineage>
</organism>
<protein>
    <submittedName>
        <fullName evidence="8">Aminoacyl tRNA synthase complex-interacting multifunctional protein 2</fullName>
    </submittedName>
</protein>
<dbReference type="SUPFAM" id="SSF47616">
    <property type="entry name" value="GST C-terminal domain-like"/>
    <property type="match status" value="1"/>
</dbReference>
<dbReference type="Proteomes" id="UP001233172">
    <property type="component" value="Unassembled WGS sequence"/>
</dbReference>
<dbReference type="PANTHER" id="PTHR13438">
    <property type="entry name" value="AMINOACYL TRNA SYNTHASE COMPLEX-INTERACTING MULTIFUNCTIONAL PROTEIN"/>
    <property type="match status" value="1"/>
</dbReference>
<evidence type="ECO:0000313" key="8">
    <source>
        <dbReference type="EMBL" id="KAK0045034.1"/>
    </source>
</evidence>
<dbReference type="Pfam" id="PF18569">
    <property type="entry name" value="Thioredoxin_16"/>
    <property type="match status" value="1"/>
</dbReference>
<dbReference type="PANTHER" id="PTHR13438:SF2">
    <property type="entry name" value="AMINOACYL TRNA SYNTHASE COMPLEX-INTERACTING MULTIFUNCTIONAL PROTEIN 2"/>
    <property type="match status" value="1"/>
</dbReference>
<dbReference type="InterPro" id="IPR042360">
    <property type="entry name" value="AIMP2"/>
</dbReference>
<feature type="compositionally biased region" description="Polar residues" evidence="6">
    <location>
        <begin position="109"/>
        <end position="120"/>
    </location>
</feature>